<accession>A0A4Z0FCE3</accession>
<gene>
    <name evidence="4" type="ORF">E4680_01290</name>
</gene>
<keyword evidence="2" id="KW-0472">Membrane</keyword>
<dbReference type="Pfam" id="PF02470">
    <property type="entry name" value="MlaD"/>
    <property type="match status" value="1"/>
</dbReference>
<evidence type="ECO:0000313" key="4">
    <source>
        <dbReference type="EMBL" id="TFZ84199.1"/>
    </source>
</evidence>
<comment type="caution">
    <text evidence="4">The sequence shown here is derived from an EMBL/GenBank/DDBJ whole genome shotgun (WGS) entry which is preliminary data.</text>
</comment>
<feature type="region of interest" description="Disordered" evidence="1">
    <location>
        <begin position="282"/>
        <end position="306"/>
    </location>
</feature>
<keyword evidence="2" id="KW-0812">Transmembrane</keyword>
<protein>
    <submittedName>
        <fullName evidence="4">MCE family protein</fullName>
    </submittedName>
</protein>
<keyword evidence="2" id="KW-1133">Transmembrane helix</keyword>
<dbReference type="AlphaFoldDB" id="A0A4Z0FCE3"/>
<evidence type="ECO:0000256" key="1">
    <source>
        <dbReference type="SAM" id="MobiDB-lite"/>
    </source>
</evidence>
<dbReference type="PANTHER" id="PTHR36698">
    <property type="entry name" value="BLL5892 PROTEIN"/>
    <property type="match status" value="1"/>
</dbReference>
<feature type="transmembrane region" description="Helical" evidence="2">
    <location>
        <begin position="6"/>
        <end position="28"/>
    </location>
</feature>
<dbReference type="Proteomes" id="UP000297890">
    <property type="component" value="Unassembled WGS sequence"/>
</dbReference>
<organism evidence="4 5">
    <name type="scientific">Candidatus Macondimonas diazotrophica</name>
    <dbReference type="NCBI Taxonomy" id="2305248"/>
    <lineage>
        <taxon>Bacteria</taxon>
        <taxon>Pseudomonadati</taxon>
        <taxon>Pseudomonadota</taxon>
        <taxon>Gammaproteobacteria</taxon>
        <taxon>Chromatiales</taxon>
        <taxon>Ectothiorhodospiraceae</taxon>
        <taxon>Candidatus Macondimonas</taxon>
    </lineage>
</organism>
<proteinExistence type="predicted"/>
<dbReference type="InterPro" id="IPR003399">
    <property type="entry name" value="Mce/MlaD"/>
</dbReference>
<name>A0A4Z0FCE3_9GAMM</name>
<dbReference type="OrthoDB" id="9806984at2"/>
<keyword evidence="5" id="KW-1185">Reference proteome</keyword>
<evidence type="ECO:0000313" key="5">
    <source>
        <dbReference type="Proteomes" id="UP000297890"/>
    </source>
</evidence>
<evidence type="ECO:0000259" key="3">
    <source>
        <dbReference type="Pfam" id="PF02470"/>
    </source>
</evidence>
<dbReference type="EMBL" id="SRIO01000001">
    <property type="protein sequence ID" value="TFZ84199.1"/>
    <property type="molecule type" value="Genomic_DNA"/>
</dbReference>
<dbReference type="RefSeq" id="WP_135280559.1">
    <property type="nucleotide sequence ID" value="NZ_SRIO01000001.1"/>
</dbReference>
<dbReference type="PANTHER" id="PTHR36698:SF2">
    <property type="entry name" value="MCE_MLAD DOMAIN-CONTAINING PROTEIN"/>
    <property type="match status" value="1"/>
</dbReference>
<reference evidence="4 5" key="1">
    <citation type="journal article" date="2019" name="ISME J.">
        <title>Candidatus Macondimonas diazotrophica, a novel gammaproteobacterial genus dominating crude-oil-contaminated coastal sediments.</title>
        <authorList>
            <person name="Karthikeyan S."/>
            <person name="Konstantinidis K."/>
        </authorList>
    </citation>
    <scope>NUCLEOTIDE SEQUENCE [LARGE SCALE GENOMIC DNA]</scope>
    <source>
        <strain evidence="4 5">KTK01</strain>
    </source>
</reference>
<feature type="domain" description="Mce/MlaD" evidence="3">
    <location>
        <begin position="41"/>
        <end position="112"/>
    </location>
</feature>
<evidence type="ECO:0000256" key="2">
    <source>
        <dbReference type="SAM" id="Phobius"/>
    </source>
</evidence>
<sequence length="306" mass="33904">MENRAYALLTGLFVIGLGIAAAFASLWLNDARQARTPYLIVTQGAISGLVPYSTVRYRGVEIGQVTSVEFAKDGTRDIHIRIEIQPDVPMTVNTYATLRYMGITGLAQVELADDGPPDAPRLQTSPTNPARIPMRPSLFESLGDAGQTMLKQFQDLMQDLKEAMGPENQENFRQIMANVEVTTRKVAEFTQRLEPLIEALPKMGEDGGKTMERVEAIARELEVTVTQVREVTTQLNTLGSLAESAGQTFLVETLPSTQTTLREIESAARNLERLSDELRRDPSSILYGRNRNTDDQRPAIQGNRIP</sequence>
<feature type="region of interest" description="Disordered" evidence="1">
    <location>
        <begin position="115"/>
        <end position="134"/>
    </location>
</feature>